<name>A0A1D1VB04_RAMVA</name>
<dbReference type="SUPFAM" id="SSF47031">
    <property type="entry name" value="Second domain of FERM"/>
    <property type="match status" value="1"/>
</dbReference>
<dbReference type="Gene3D" id="2.30.29.30">
    <property type="entry name" value="Pleckstrin-homology domain (PH domain)/Phosphotyrosine-binding domain (PTB)"/>
    <property type="match status" value="1"/>
</dbReference>
<sequence>MFWLKSKDILRLQIVLLNSDQLEYECSKTSAKGKEVLDFVLSSLHVEEKEYFGLRYQSEDEQVYWLELGKSVRSQLKRCIQPYRFYFCVKFYPKEPYLIHDPNTREQIYIQVKQDIFQERLTVPRVEDLVQMGADALQVEMGDFDPNLHEPGYASETDFIPPSQSLQLAQRIEQQHKKLRGRSHMEAEYSFLERASRLDLYGADMHGMVGGDDGDFSLGLTPSGIVLVKDDEKVGEYPWINLAKISKDVSCFNFRRSNILRDGGGSVMLDIRHPHTNQIRNLGFRLATKEAARHFYKCTSEHLDFFKKTNKPQGARTPSISSRILSRLRSSSQKTEESDAGSLSSRKLNRIENTRQSTSRPPTTRDRLRSTVIYEDDNKTVVLEGDDTAKVYHKVPTSRTAETQPSDPRSLSLARPGIAPRRAESPLSLKSSFSTYPQHRHQPTTRVMDDIPDIDNDSVFSNSSRMSHVLSEGTLQKKRKRSQVGENNSSGASEETDAGIGRTTPRSSALRSSLGPQQRRRLRQQGPAQRYKTHDGSSMQEALLQIPSMQAPMSLSYFQDLSLPERLAFLIQPAKSMHQLSSAGMQLSQDHHGTSMGNLHTIKARTTNTRALYPVDVNPATSRTLPRTHRVPSVQEHPSESFLPLSLVPDDGHVMSEYSFDPTGRLRKLSRFDPRETLPSLPTSSPRFGHSMGKSLPSSPMKSRSFDFKVESGPPTATEPSKPVHVRSLSHSSESTPPGRSSKRLVARQRLKSDTAFVAGGSHDFQEDHGTSAESSPLTHPFPIIPPPTPFSGDDPEPPQVPARPPFTFTSRIGSKKSSLFPGTNRNESFSNAVGHGDIELQEMRPLKEAVPEPLYDAPYGSEGPSKQVVEVDVHPRRIPSVTNPIVHNQLYTDVTGLGEPRNKPEVLNNTRSLRQVPANTMTKLGLPSNSVILSHPLAVYSTGLETQKDLYGSVSTSKSSSRSSPGEDTESSLHTLHAIYANAGDCAMYTDI</sequence>
<dbReference type="GO" id="GO:0005856">
    <property type="term" value="C:cytoskeleton"/>
    <property type="evidence" value="ECO:0007669"/>
    <property type="project" value="TreeGrafter"/>
</dbReference>
<dbReference type="CDD" id="cd01765">
    <property type="entry name" value="FERM_F0_F1"/>
    <property type="match status" value="1"/>
</dbReference>
<evidence type="ECO:0000256" key="1">
    <source>
        <dbReference type="SAM" id="MobiDB-lite"/>
    </source>
</evidence>
<dbReference type="InterPro" id="IPR035963">
    <property type="entry name" value="FERM_2"/>
</dbReference>
<dbReference type="EMBL" id="BDGG01000005">
    <property type="protein sequence ID" value="GAU98816.1"/>
    <property type="molecule type" value="Genomic_DNA"/>
</dbReference>
<feature type="region of interest" description="Disordered" evidence="1">
    <location>
        <begin position="393"/>
        <end position="539"/>
    </location>
</feature>
<dbReference type="Pfam" id="PF00373">
    <property type="entry name" value="FERM_M"/>
    <property type="match status" value="1"/>
</dbReference>
<dbReference type="InterPro" id="IPR029071">
    <property type="entry name" value="Ubiquitin-like_domsf"/>
</dbReference>
<accession>A0A1D1VB04</accession>
<feature type="region of interest" description="Disordered" evidence="1">
    <location>
        <begin position="758"/>
        <end position="780"/>
    </location>
</feature>
<dbReference type="GO" id="GO:0031032">
    <property type="term" value="P:actomyosin structure organization"/>
    <property type="evidence" value="ECO:0007669"/>
    <property type="project" value="TreeGrafter"/>
</dbReference>
<evidence type="ECO:0000313" key="3">
    <source>
        <dbReference type="EMBL" id="GAU98816.1"/>
    </source>
</evidence>
<dbReference type="AlphaFoldDB" id="A0A1D1VB04"/>
<dbReference type="PROSITE" id="PS00660">
    <property type="entry name" value="FERM_1"/>
    <property type="match status" value="1"/>
</dbReference>
<dbReference type="PANTHER" id="PTHR23280">
    <property type="entry name" value="4.1 G PROTEIN"/>
    <property type="match status" value="1"/>
</dbReference>
<feature type="compositionally biased region" description="Low complexity" evidence="1">
    <location>
        <begin position="319"/>
        <end position="332"/>
    </location>
</feature>
<feature type="domain" description="FERM" evidence="2">
    <location>
        <begin position="10"/>
        <end position="310"/>
    </location>
</feature>
<dbReference type="InterPro" id="IPR019747">
    <property type="entry name" value="FERM_CS"/>
</dbReference>
<feature type="compositionally biased region" description="Polar residues" evidence="1">
    <location>
        <begin position="397"/>
        <end position="409"/>
    </location>
</feature>
<proteinExistence type="predicted"/>
<dbReference type="SUPFAM" id="SSF50729">
    <property type="entry name" value="PH domain-like"/>
    <property type="match status" value="1"/>
</dbReference>
<feature type="region of interest" description="Disordered" evidence="1">
    <location>
        <begin position="619"/>
        <end position="639"/>
    </location>
</feature>
<feature type="compositionally biased region" description="Low complexity" evidence="1">
    <location>
        <begin position="954"/>
        <end position="965"/>
    </location>
</feature>
<dbReference type="InterPro" id="IPR014352">
    <property type="entry name" value="FERM/acyl-CoA-bd_prot_sf"/>
</dbReference>
<feature type="compositionally biased region" description="Polar residues" evidence="1">
    <location>
        <begin position="484"/>
        <end position="493"/>
    </location>
</feature>
<dbReference type="InterPro" id="IPR000299">
    <property type="entry name" value="FERM_domain"/>
</dbReference>
<dbReference type="SMART" id="SM00295">
    <property type="entry name" value="B41"/>
    <property type="match status" value="1"/>
</dbReference>
<dbReference type="STRING" id="947166.A0A1D1VB04"/>
<feature type="compositionally biased region" description="Polar residues" evidence="1">
    <location>
        <begin position="428"/>
        <end position="437"/>
    </location>
</feature>
<dbReference type="InterPro" id="IPR018980">
    <property type="entry name" value="FERM_PH-like_C"/>
</dbReference>
<dbReference type="PROSITE" id="PS50057">
    <property type="entry name" value="FERM_3"/>
    <property type="match status" value="1"/>
</dbReference>
<dbReference type="InterPro" id="IPR011993">
    <property type="entry name" value="PH-like_dom_sf"/>
</dbReference>
<dbReference type="InterPro" id="IPR019749">
    <property type="entry name" value="Band_41_domain"/>
</dbReference>
<dbReference type="Gene3D" id="1.20.80.10">
    <property type="match status" value="1"/>
</dbReference>
<dbReference type="Gene3D" id="3.10.20.90">
    <property type="entry name" value="Phosphatidylinositol 3-kinase Catalytic Subunit, Chain A, domain 1"/>
    <property type="match status" value="1"/>
</dbReference>
<dbReference type="SUPFAM" id="SSF54236">
    <property type="entry name" value="Ubiquitin-like"/>
    <property type="match status" value="1"/>
</dbReference>
<feature type="region of interest" description="Disordered" evidence="1">
    <location>
        <begin position="951"/>
        <end position="972"/>
    </location>
</feature>
<dbReference type="InterPro" id="IPR018979">
    <property type="entry name" value="FERM_N"/>
</dbReference>
<dbReference type="Pfam" id="PF09380">
    <property type="entry name" value="FERM_C"/>
    <property type="match status" value="1"/>
</dbReference>
<organism evidence="3 4">
    <name type="scientific">Ramazzottius varieornatus</name>
    <name type="common">Water bear</name>
    <name type="synonym">Tardigrade</name>
    <dbReference type="NCBI Taxonomy" id="947166"/>
    <lineage>
        <taxon>Eukaryota</taxon>
        <taxon>Metazoa</taxon>
        <taxon>Ecdysozoa</taxon>
        <taxon>Tardigrada</taxon>
        <taxon>Eutardigrada</taxon>
        <taxon>Parachela</taxon>
        <taxon>Hypsibioidea</taxon>
        <taxon>Ramazzottiidae</taxon>
        <taxon>Ramazzottius</taxon>
    </lineage>
</organism>
<evidence type="ECO:0000259" key="2">
    <source>
        <dbReference type="PROSITE" id="PS50057"/>
    </source>
</evidence>
<keyword evidence="4" id="KW-1185">Reference proteome</keyword>
<dbReference type="PANTHER" id="PTHR23280:SF4">
    <property type="entry name" value="BAND 4.1-LIKE PROTEIN 4A"/>
    <property type="match status" value="1"/>
</dbReference>
<dbReference type="Proteomes" id="UP000186922">
    <property type="component" value="Unassembled WGS sequence"/>
</dbReference>
<reference evidence="3 4" key="1">
    <citation type="journal article" date="2016" name="Nat. Commun.">
        <title>Extremotolerant tardigrade genome and improved radiotolerance of human cultured cells by tardigrade-unique protein.</title>
        <authorList>
            <person name="Hashimoto T."/>
            <person name="Horikawa D.D."/>
            <person name="Saito Y."/>
            <person name="Kuwahara H."/>
            <person name="Kozuka-Hata H."/>
            <person name="Shin-I T."/>
            <person name="Minakuchi Y."/>
            <person name="Ohishi K."/>
            <person name="Motoyama A."/>
            <person name="Aizu T."/>
            <person name="Enomoto A."/>
            <person name="Kondo K."/>
            <person name="Tanaka S."/>
            <person name="Hara Y."/>
            <person name="Koshikawa S."/>
            <person name="Sagara H."/>
            <person name="Miura T."/>
            <person name="Yokobori S."/>
            <person name="Miyagawa K."/>
            <person name="Suzuki Y."/>
            <person name="Kubo T."/>
            <person name="Oyama M."/>
            <person name="Kohara Y."/>
            <person name="Fujiyama A."/>
            <person name="Arakawa K."/>
            <person name="Katayama T."/>
            <person name="Toyoda A."/>
            <person name="Kunieda T."/>
        </authorList>
    </citation>
    <scope>NUCLEOTIDE SEQUENCE [LARGE SCALE GENOMIC DNA]</scope>
    <source>
        <strain evidence="3 4">YOKOZUNA-1</strain>
    </source>
</reference>
<dbReference type="PROSITE" id="PS00661">
    <property type="entry name" value="FERM_2"/>
    <property type="match status" value="1"/>
</dbReference>
<dbReference type="InterPro" id="IPR019748">
    <property type="entry name" value="FERM_central"/>
</dbReference>
<dbReference type="PRINTS" id="PR00935">
    <property type="entry name" value="BAND41"/>
</dbReference>
<dbReference type="SMART" id="SM01196">
    <property type="entry name" value="FERM_C"/>
    <property type="match status" value="1"/>
</dbReference>
<dbReference type="Pfam" id="PF09379">
    <property type="entry name" value="FERM_N"/>
    <property type="match status" value="1"/>
</dbReference>
<feature type="region of interest" description="Disordered" evidence="1">
    <location>
        <begin position="309"/>
        <end position="372"/>
    </location>
</feature>
<gene>
    <name evidence="3" type="primary">RvY_09909-1</name>
    <name evidence="3" type="synonym">RvY_09909.1</name>
    <name evidence="3" type="ORF">RvY_09909</name>
</gene>
<feature type="region of interest" description="Disordered" evidence="1">
    <location>
        <begin position="670"/>
        <end position="746"/>
    </location>
</feature>
<evidence type="ECO:0000313" key="4">
    <source>
        <dbReference type="Proteomes" id="UP000186922"/>
    </source>
</evidence>
<comment type="caution">
    <text evidence="3">The sequence shown here is derived from an EMBL/GenBank/DDBJ whole genome shotgun (WGS) entry which is preliminary data.</text>
</comment>
<dbReference type="OrthoDB" id="6235974at2759"/>
<feature type="compositionally biased region" description="Polar residues" evidence="1">
    <location>
        <begin position="729"/>
        <end position="739"/>
    </location>
</feature>
<dbReference type="CDD" id="cd14473">
    <property type="entry name" value="FERM_B-lobe"/>
    <property type="match status" value="1"/>
</dbReference>
<protein>
    <recommendedName>
        <fullName evidence="2">FERM domain-containing protein</fullName>
    </recommendedName>
</protein>